<dbReference type="PANTHER" id="PTHR31650">
    <property type="entry name" value="O-ACYLTRANSFERASE (WSD1-LIKE) FAMILY PROTEIN"/>
    <property type="match status" value="1"/>
</dbReference>
<evidence type="ECO:0000313" key="3">
    <source>
        <dbReference type="EMBL" id="CAE0045371.1"/>
    </source>
</evidence>
<evidence type="ECO:0000259" key="1">
    <source>
        <dbReference type="Pfam" id="PF06974"/>
    </source>
</evidence>
<dbReference type="AlphaFoldDB" id="A0A7S3ECR0"/>
<evidence type="ECO:0000313" key="4">
    <source>
        <dbReference type="EMBL" id="CAE0045372.1"/>
    </source>
</evidence>
<dbReference type="InterPro" id="IPR009721">
    <property type="entry name" value="O-acyltransferase_WSD1_C"/>
</dbReference>
<dbReference type="GO" id="GO:0008374">
    <property type="term" value="F:O-acyltransferase activity"/>
    <property type="evidence" value="ECO:0007669"/>
    <property type="project" value="InterPro"/>
</dbReference>
<dbReference type="EMBL" id="HBHW01017191">
    <property type="protein sequence ID" value="CAE0045372.1"/>
    <property type="molecule type" value="Transcribed_RNA"/>
</dbReference>
<dbReference type="EMBL" id="HBHW01017188">
    <property type="protein sequence ID" value="CAE0045369.1"/>
    <property type="molecule type" value="Transcribed_RNA"/>
</dbReference>
<name>A0A7S3ECR0_9RHOD</name>
<protein>
    <recommendedName>
        <fullName evidence="1">O-acyltransferase WSD1 C-terminal domain-containing protein</fullName>
    </recommendedName>
</protein>
<dbReference type="InterPro" id="IPR045034">
    <property type="entry name" value="O-acyltransferase_WSD1-like"/>
</dbReference>
<dbReference type="GO" id="GO:0019432">
    <property type="term" value="P:triglyceride biosynthetic process"/>
    <property type="evidence" value="ECO:0007669"/>
    <property type="project" value="TreeGrafter"/>
</dbReference>
<sequence>MISVLVLVASAVAVILGFLILGKRRRTDNLSSIRRKMSVSSKAIYQNVFPDEAEIMSIMNLELVMSRIPSKDEFVSLLMEVFSEDAELGRLRSRVERVGFDDYRFTEVKDLKARLLQVVHVEIVPDDDAMSALIEKITGTEMPLDGILHSYYLIQNQGGRSTIFLRFHHAVGDGLGMLDSFSKIFVQESGSPFVLSIPGAKSRMPSAKLGAVLKALVKLVTLPFISDSKTVLTGSAEATGGPLKRIGARKVARTPPFSLDYVKAIKNSFGSVRCTVNDVLTAVLGSSLKRYVQETTNVQPSKMRALVPVALPRKKSDTLRNLWSFVSVDLHSEIDDPIARLLNIHKAMDVMKASLEPLMQLAINTITGKFTSLSMRRRLSSTVFGTHSVVFSNVPGPMSRVKVCGYPVEHMYGPFPNVRLQVVAISYNGELTVTICADDGMVPDPDRLTELFLEELEALGSAANISSEGLRMS</sequence>
<gene>
    <name evidence="2" type="ORF">RMAR00112_LOCUS13344</name>
    <name evidence="3" type="ORF">RMAR00112_LOCUS13346</name>
    <name evidence="4" type="ORF">RMAR00112_LOCUS13347</name>
</gene>
<feature type="domain" description="O-acyltransferase WSD1 C-terminal" evidence="1">
    <location>
        <begin position="321"/>
        <end position="459"/>
    </location>
</feature>
<dbReference type="EMBL" id="HBHW01017190">
    <property type="protein sequence ID" value="CAE0045371.1"/>
    <property type="molecule type" value="Transcribed_RNA"/>
</dbReference>
<reference evidence="2" key="1">
    <citation type="submission" date="2021-01" db="EMBL/GenBank/DDBJ databases">
        <authorList>
            <person name="Corre E."/>
            <person name="Pelletier E."/>
            <person name="Niang G."/>
            <person name="Scheremetjew M."/>
            <person name="Finn R."/>
            <person name="Kale V."/>
            <person name="Holt S."/>
            <person name="Cochrane G."/>
            <person name="Meng A."/>
            <person name="Brown T."/>
            <person name="Cohen L."/>
        </authorList>
    </citation>
    <scope>NUCLEOTIDE SEQUENCE</scope>
    <source>
        <strain evidence="2">CCMP 769</strain>
    </source>
</reference>
<accession>A0A7S3ECR0</accession>
<evidence type="ECO:0000313" key="2">
    <source>
        <dbReference type="EMBL" id="CAE0045369.1"/>
    </source>
</evidence>
<organism evidence="2">
    <name type="scientific">Rhodosorus marinus</name>
    <dbReference type="NCBI Taxonomy" id="101924"/>
    <lineage>
        <taxon>Eukaryota</taxon>
        <taxon>Rhodophyta</taxon>
        <taxon>Stylonematophyceae</taxon>
        <taxon>Stylonematales</taxon>
        <taxon>Stylonemataceae</taxon>
        <taxon>Rhodosorus</taxon>
    </lineage>
</organism>
<dbReference type="PANTHER" id="PTHR31650:SF1">
    <property type="entry name" value="WAX ESTER SYNTHASE_DIACYLGLYCEROL ACYLTRANSFERASE 4-RELATED"/>
    <property type="match status" value="1"/>
</dbReference>
<proteinExistence type="predicted"/>
<dbReference type="GO" id="GO:0005886">
    <property type="term" value="C:plasma membrane"/>
    <property type="evidence" value="ECO:0007669"/>
    <property type="project" value="TreeGrafter"/>
</dbReference>
<dbReference type="Pfam" id="PF06974">
    <property type="entry name" value="WS_DGAT_C"/>
    <property type="match status" value="1"/>
</dbReference>
<dbReference type="SUPFAM" id="SSF52777">
    <property type="entry name" value="CoA-dependent acyltransferases"/>
    <property type="match status" value="1"/>
</dbReference>